<accession>A0AAV5JRR5</accession>
<name>A0AAV5JRR5_9ROSI</name>
<dbReference type="AlphaFoldDB" id="A0AAV5JRR5"/>
<feature type="compositionally biased region" description="Basic and acidic residues" evidence="1">
    <location>
        <begin position="30"/>
        <end position="39"/>
    </location>
</feature>
<dbReference type="Proteomes" id="UP001054252">
    <property type="component" value="Unassembled WGS sequence"/>
</dbReference>
<evidence type="ECO:0000313" key="2">
    <source>
        <dbReference type="EMBL" id="GKV17349.1"/>
    </source>
</evidence>
<proteinExistence type="predicted"/>
<feature type="region of interest" description="Disordered" evidence="1">
    <location>
        <begin position="20"/>
        <end position="47"/>
    </location>
</feature>
<evidence type="ECO:0000313" key="3">
    <source>
        <dbReference type="Proteomes" id="UP001054252"/>
    </source>
</evidence>
<evidence type="ECO:0000256" key="1">
    <source>
        <dbReference type="SAM" id="MobiDB-lite"/>
    </source>
</evidence>
<sequence length="47" mass="5404">MCEISNGNGEMRMNREALDGMRRRRGQNGIREKAIDPDKAWIQNDAV</sequence>
<protein>
    <submittedName>
        <fullName evidence="2">Uncharacterized protein</fullName>
    </submittedName>
</protein>
<dbReference type="EMBL" id="BPVZ01000047">
    <property type="protein sequence ID" value="GKV17349.1"/>
    <property type="molecule type" value="Genomic_DNA"/>
</dbReference>
<keyword evidence="3" id="KW-1185">Reference proteome</keyword>
<organism evidence="2 3">
    <name type="scientific">Rubroshorea leprosula</name>
    <dbReference type="NCBI Taxonomy" id="152421"/>
    <lineage>
        <taxon>Eukaryota</taxon>
        <taxon>Viridiplantae</taxon>
        <taxon>Streptophyta</taxon>
        <taxon>Embryophyta</taxon>
        <taxon>Tracheophyta</taxon>
        <taxon>Spermatophyta</taxon>
        <taxon>Magnoliopsida</taxon>
        <taxon>eudicotyledons</taxon>
        <taxon>Gunneridae</taxon>
        <taxon>Pentapetalae</taxon>
        <taxon>rosids</taxon>
        <taxon>malvids</taxon>
        <taxon>Malvales</taxon>
        <taxon>Dipterocarpaceae</taxon>
        <taxon>Rubroshorea</taxon>
    </lineage>
</organism>
<reference evidence="2 3" key="1">
    <citation type="journal article" date="2021" name="Commun. Biol.">
        <title>The genome of Shorea leprosula (Dipterocarpaceae) highlights the ecological relevance of drought in aseasonal tropical rainforests.</title>
        <authorList>
            <person name="Ng K.K.S."/>
            <person name="Kobayashi M.J."/>
            <person name="Fawcett J.A."/>
            <person name="Hatakeyama M."/>
            <person name="Paape T."/>
            <person name="Ng C.H."/>
            <person name="Ang C.C."/>
            <person name="Tnah L.H."/>
            <person name="Lee C.T."/>
            <person name="Nishiyama T."/>
            <person name="Sese J."/>
            <person name="O'Brien M.J."/>
            <person name="Copetti D."/>
            <person name="Mohd Noor M.I."/>
            <person name="Ong R.C."/>
            <person name="Putra M."/>
            <person name="Sireger I.Z."/>
            <person name="Indrioko S."/>
            <person name="Kosugi Y."/>
            <person name="Izuno A."/>
            <person name="Isagi Y."/>
            <person name="Lee S.L."/>
            <person name="Shimizu K.K."/>
        </authorList>
    </citation>
    <scope>NUCLEOTIDE SEQUENCE [LARGE SCALE GENOMIC DNA]</scope>
    <source>
        <strain evidence="2">214</strain>
    </source>
</reference>
<comment type="caution">
    <text evidence="2">The sequence shown here is derived from an EMBL/GenBank/DDBJ whole genome shotgun (WGS) entry which is preliminary data.</text>
</comment>
<gene>
    <name evidence="2" type="ORF">SLEP1_g27864</name>
</gene>